<keyword evidence="4" id="KW-0238">DNA-binding</keyword>
<evidence type="ECO:0000259" key="7">
    <source>
        <dbReference type="SMART" id="SM00421"/>
    </source>
</evidence>
<reference evidence="8" key="2">
    <citation type="submission" date="2020-09" db="EMBL/GenBank/DDBJ databases">
        <authorList>
            <person name="Sun Q."/>
            <person name="Zhou Y."/>
        </authorList>
    </citation>
    <scope>NUCLEOTIDE SEQUENCE</scope>
    <source>
        <strain evidence="8">CGMCC 4.7201</strain>
    </source>
</reference>
<dbReference type="Gene3D" id="1.10.1740.10">
    <property type="match status" value="1"/>
</dbReference>
<dbReference type="InterPro" id="IPR007627">
    <property type="entry name" value="RNA_pol_sigma70_r2"/>
</dbReference>
<dbReference type="PANTHER" id="PTHR43133">
    <property type="entry name" value="RNA POLYMERASE ECF-TYPE SIGMA FACTO"/>
    <property type="match status" value="1"/>
</dbReference>
<dbReference type="PANTHER" id="PTHR43133:SF50">
    <property type="entry name" value="ECF RNA POLYMERASE SIGMA FACTOR SIGM"/>
    <property type="match status" value="1"/>
</dbReference>
<dbReference type="InterPro" id="IPR000792">
    <property type="entry name" value="Tscrpt_reg_LuxR_C"/>
</dbReference>
<comment type="similarity">
    <text evidence="1">Belongs to the sigma-70 factor family. ECF subfamily.</text>
</comment>
<evidence type="ECO:0000256" key="2">
    <source>
        <dbReference type="ARBA" id="ARBA00023015"/>
    </source>
</evidence>
<sequence length="209" mass="23658">MDTVAVLGFEEYVRTRQDALLRSARRLTPNPADAQDLLQTALARTFPVWDGIADKRHADAYVRRVLINTRTSWWRARKIDEYATDQLPEPAVDDGTEQHADRSMLMRAMGILTQQQRNVVVLRYYEGMSTAETAQSLGISIGTVKSTLHRALLRLRTELERQGVREPALPAAPKPAAEPVPLFDTLGNQLEKTHRVPAQRRSYEDRKAA</sequence>
<dbReference type="GO" id="GO:0006352">
    <property type="term" value="P:DNA-templated transcription initiation"/>
    <property type="evidence" value="ECO:0007669"/>
    <property type="project" value="InterPro"/>
</dbReference>
<keyword evidence="2" id="KW-0805">Transcription regulation</keyword>
<evidence type="ECO:0000313" key="9">
    <source>
        <dbReference type="Proteomes" id="UP000641932"/>
    </source>
</evidence>
<evidence type="ECO:0000313" key="8">
    <source>
        <dbReference type="EMBL" id="GGO89590.1"/>
    </source>
</evidence>
<dbReference type="SUPFAM" id="SSF88946">
    <property type="entry name" value="Sigma2 domain of RNA polymerase sigma factors"/>
    <property type="match status" value="1"/>
</dbReference>
<dbReference type="InterPro" id="IPR014284">
    <property type="entry name" value="RNA_pol_sigma-70_dom"/>
</dbReference>
<protein>
    <recommendedName>
        <fullName evidence="7">HTH luxR-type domain-containing protein</fullName>
    </recommendedName>
</protein>
<dbReference type="InterPro" id="IPR013324">
    <property type="entry name" value="RNA_pol_sigma_r3/r4-like"/>
</dbReference>
<dbReference type="Pfam" id="PF08281">
    <property type="entry name" value="Sigma70_r4_2"/>
    <property type="match status" value="1"/>
</dbReference>
<dbReference type="InterPro" id="IPR036388">
    <property type="entry name" value="WH-like_DNA-bd_sf"/>
</dbReference>
<dbReference type="InterPro" id="IPR013249">
    <property type="entry name" value="RNA_pol_sigma70_r4_t2"/>
</dbReference>
<feature type="domain" description="HTH luxR-type" evidence="7">
    <location>
        <begin position="109"/>
        <end position="167"/>
    </location>
</feature>
<proteinExistence type="inferred from homology"/>
<evidence type="ECO:0000256" key="3">
    <source>
        <dbReference type="ARBA" id="ARBA00023082"/>
    </source>
</evidence>
<organism evidence="8 9">
    <name type="scientific">Wenjunlia tyrosinilytica</name>
    <dbReference type="NCBI Taxonomy" id="1544741"/>
    <lineage>
        <taxon>Bacteria</taxon>
        <taxon>Bacillati</taxon>
        <taxon>Actinomycetota</taxon>
        <taxon>Actinomycetes</taxon>
        <taxon>Kitasatosporales</taxon>
        <taxon>Streptomycetaceae</taxon>
        <taxon>Wenjunlia</taxon>
    </lineage>
</organism>
<dbReference type="Proteomes" id="UP000641932">
    <property type="component" value="Unassembled WGS sequence"/>
</dbReference>
<dbReference type="AlphaFoldDB" id="A0A917ZRG6"/>
<dbReference type="RefSeq" id="WP_189132445.1">
    <property type="nucleotide sequence ID" value="NZ_BMMS01000013.1"/>
</dbReference>
<dbReference type="NCBIfam" id="TIGR02937">
    <property type="entry name" value="sigma70-ECF"/>
    <property type="match status" value="1"/>
</dbReference>
<dbReference type="Pfam" id="PF04542">
    <property type="entry name" value="Sigma70_r2"/>
    <property type="match status" value="1"/>
</dbReference>
<dbReference type="CDD" id="cd06171">
    <property type="entry name" value="Sigma70_r4"/>
    <property type="match status" value="1"/>
</dbReference>
<accession>A0A917ZRG6</accession>
<evidence type="ECO:0000256" key="6">
    <source>
        <dbReference type="SAM" id="MobiDB-lite"/>
    </source>
</evidence>
<dbReference type="GO" id="GO:0016987">
    <property type="term" value="F:sigma factor activity"/>
    <property type="evidence" value="ECO:0007669"/>
    <property type="project" value="UniProtKB-KW"/>
</dbReference>
<dbReference type="Gene3D" id="1.10.10.10">
    <property type="entry name" value="Winged helix-like DNA-binding domain superfamily/Winged helix DNA-binding domain"/>
    <property type="match status" value="1"/>
</dbReference>
<dbReference type="SUPFAM" id="SSF88659">
    <property type="entry name" value="Sigma3 and sigma4 domains of RNA polymerase sigma factors"/>
    <property type="match status" value="1"/>
</dbReference>
<feature type="region of interest" description="Disordered" evidence="6">
    <location>
        <begin position="164"/>
        <end position="209"/>
    </location>
</feature>
<keyword evidence="9" id="KW-1185">Reference proteome</keyword>
<dbReference type="NCBIfam" id="TIGR02983">
    <property type="entry name" value="SigE-fam_strep"/>
    <property type="match status" value="1"/>
</dbReference>
<dbReference type="InterPro" id="IPR039425">
    <property type="entry name" value="RNA_pol_sigma-70-like"/>
</dbReference>
<dbReference type="SMART" id="SM00421">
    <property type="entry name" value="HTH_LUXR"/>
    <property type="match status" value="1"/>
</dbReference>
<dbReference type="InterPro" id="IPR014325">
    <property type="entry name" value="RNA_pol_sigma-E_actinobac"/>
</dbReference>
<dbReference type="GO" id="GO:0003677">
    <property type="term" value="F:DNA binding"/>
    <property type="evidence" value="ECO:0007669"/>
    <property type="project" value="UniProtKB-KW"/>
</dbReference>
<evidence type="ECO:0000256" key="4">
    <source>
        <dbReference type="ARBA" id="ARBA00023125"/>
    </source>
</evidence>
<evidence type="ECO:0000256" key="1">
    <source>
        <dbReference type="ARBA" id="ARBA00010641"/>
    </source>
</evidence>
<reference evidence="8" key="1">
    <citation type="journal article" date="2014" name="Int. J. Syst. Evol. Microbiol.">
        <title>Complete genome sequence of Corynebacterium casei LMG S-19264T (=DSM 44701T), isolated from a smear-ripened cheese.</title>
        <authorList>
            <consortium name="US DOE Joint Genome Institute (JGI-PGF)"/>
            <person name="Walter F."/>
            <person name="Albersmeier A."/>
            <person name="Kalinowski J."/>
            <person name="Ruckert C."/>
        </authorList>
    </citation>
    <scope>NUCLEOTIDE SEQUENCE</scope>
    <source>
        <strain evidence="8">CGMCC 4.7201</strain>
    </source>
</reference>
<gene>
    <name evidence="8" type="ORF">GCM10012280_33130</name>
</gene>
<comment type="caution">
    <text evidence="8">The sequence shown here is derived from an EMBL/GenBank/DDBJ whole genome shotgun (WGS) entry which is preliminary data.</text>
</comment>
<name>A0A917ZRG6_9ACTN</name>
<keyword evidence="3" id="KW-0731">Sigma factor</keyword>
<evidence type="ECO:0000256" key="5">
    <source>
        <dbReference type="ARBA" id="ARBA00023163"/>
    </source>
</evidence>
<dbReference type="InterPro" id="IPR013325">
    <property type="entry name" value="RNA_pol_sigma_r2"/>
</dbReference>
<keyword evidence="5" id="KW-0804">Transcription</keyword>
<dbReference type="EMBL" id="BMMS01000013">
    <property type="protein sequence ID" value="GGO89590.1"/>
    <property type="molecule type" value="Genomic_DNA"/>
</dbReference>